<feature type="compositionally biased region" description="Basic and acidic residues" evidence="1">
    <location>
        <begin position="48"/>
        <end position="59"/>
    </location>
</feature>
<feature type="region of interest" description="Disordered" evidence="1">
    <location>
        <begin position="1"/>
        <end position="70"/>
    </location>
</feature>
<evidence type="ECO:0000313" key="3">
    <source>
        <dbReference type="Proteomes" id="UP000314294"/>
    </source>
</evidence>
<accession>A0A4Z2E447</accession>
<proteinExistence type="predicted"/>
<sequence length="84" mass="8934">MRRTRLLPSGPGGGGGGGMVMLQMTAPSCQQPRAPSPCQRKQPGHKQPGGEHQRGRRLAELPAPADSAQVQTQPVRLIVVVTFQ</sequence>
<evidence type="ECO:0000313" key="2">
    <source>
        <dbReference type="EMBL" id="TNN23340.1"/>
    </source>
</evidence>
<protein>
    <submittedName>
        <fullName evidence="2">Uncharacterized protein</fullName>
    </submittedName>
</protein>
<evidence type="ECO:0000256" key="1">
    <source>
        <dbReference type="SAM" id="MobiDB-lite"/>
    </source>
</evidence>
<keyword evidence="3" id="KW-1185">Reference proteome</keyword>
<dbReference type="AlphaFoldDB" id="A0A4Z2E447"/>
<comment type="caution">
    <text evidence="2">The sequence shown here is derived from an EMBL/GenBank/DDBJ whole genome shotgun (WGS) entry which is preliminary data.</text>
</comment>
<feature type="compositionally biased region" description="Gly residues" evidence="1">
    <location>
        <begin position="10"/>
        <end position="19"/>
    </location>
</feature>
<name>A0A4Z2E447_9TELE</name>
<organism evidence="2 3">
    <name type="scientific">Liparis tanakae</name>
    <name type="common">Tanaka's snailfish</name>
    <dbReference type="NCBI Taxonomy" id="230148"/>
    <lineage>
        <taxon>Eukaryota</taxon>
        <taxon>Metazoa</taxon>
        <taxon>Chordata</taxon>
        <taxon>Craniata</taxon>
        <taxon>Vertebrata</taxon>
        <taxon>Euteleostomi</taxon>
        <taxon>Actinopterygii</taxon>
        <taxon>Neopterygii</taxon>
        <taxon>Teleostei</taxon>
        <taxon>Neoteleostei</taxon>
        <taxon>Acanthomorphata</taxon>
        <taxon>Eupercaria</taxon>
        <taxon>Perciformes</taxon>
        <taxon>Cottioidei</taxon>
        <taxon>Cottales</taxon>
        <taxon>Liparidae</taxon>
        <taxon>Liparis</taxon>
    </lineage>
</organism>
<gene>
    <name evidence="2" type="ORF">EYF80_066541</name>
</gene>
<dbReference type="Proteomes" id="UP000314294">
    <property type="component" value="Unassembled WGS sequence"/>
</dbReference>
<dbReference type="OrthoDB" id="278430at2759"/>
<dbReference type="EMBL" id="SRLO01018845">
    <property type="protein sequence ID" value="TNN23340.1"/>
    <property type="molecule type" value="Genomic_DNA"/>
</dbReference>
<reference evidence="2 3" key="1">
    <citation type="submission" date="2019-03" db="EMBL/GenBank/DDBJ databases">
        <title>First draft genome of Liparis tanakae, snailfish: a comprehensive survey of snailfish specific genes.</title>
        <authorList>
            <person name="Kim W."/>
            <person name="Song I."/>
            <person name="Jeong J.-H."/>
            <person name="Kim D."/>
            <person name="Kim S."/>
            <person name="Ryu S."/>
            <person name="Song J.Y."/>
            <person name="Lee S.K."/>
        </authorList>
    </citation>
    <scope>NUCLEOTIDE SEQUENCE [LARGE SCALE GENOMIC DNA]</scope>
    <source>
        <tissue evidence="2">Muscle</tissue>
    </source>
</reference>